<dbReference type="InterPro" id="IPR013149">
    <property type="entry name" value="ADH-like_C"/>
</dbReference>
<comment type="caution">
    <text evidence="13">The sequence shown here is derived from an EMBL/GenBank/DDBJ whole genome shotgun (WGS) entry which is preliminary data.</text>
</comment>
<keyword evidence="3 11" id="KW-0479">Metal-binding</keyword>
<evidence type="ECO:0000256" key="9">
    <source>
        <dbReference type="ARBA" id="ARBA00026119"/>
    </source>
</evidence>
<evidence type="ECO:0000256" key="1">
    <source>
        <dbReference type="ARBA" id="ARBA00001947"/>
    </source>
</evidence>
<dbReference type="SMART" id="SM00829">
    <property type="entry name" value="PKS_ER"/>
    <property type="match status" value="1"/>
</dbReference>
<sequence length="354" mass="37398">MATGANPSFVLRAVKDVAFEDRPIPTLKNDTDVLIKIEVTGICGSDVHYWQHGGIGPFILKAPMVLGHESAGTVVSVGSRVTSLAPGDRVALEPGIPCRMCDFCKGGKYNLCAEMRFAATPPYDGSLAKYYVLPADFCVKLPEHVSLEEGALVEPLSVGVHVAKLADVRPGESVVIFGAGPVGLLCAAVARAYGAMKIVVVDISQPRLDFAAKYAATHVFNGTHSRDPKVNAQAIKEQFGLGGGADKAIDASGAPPCIQAGIYVLKQGGTFVQVGMGPADIQFPIVEMAAKELVVKGSFRYAAGDYKLAVELIAAGKVEVKSLITGRWKFEDAEKAFQETLEGKGIKVLIKGPE</sequence>
<dbReference type="Pfam" id="PF00107">
    <property type="entry name" value="ADH_zinc_N"/>
    <property type="match status" value="1"/>
</dbReference>
<name>A0A5J5F5N8_9PEZI</name>
<evidence type="ECO:0000256" key="2">
    <source>
        <dbReference type="ARBA" id="ARBA00008072"/>
    </source>
</evidence>
<evidence type="ECO:0000256" key="6">
    <source>
        <dbReference type="ARBA" id="ARBA00023027"/>
    </source>
</evidence>
<reference evidence="13 14" key="1">
    <citation type="submission" date="2019-09" db="EMBL/GenBank/DDBJ databases">
        <title>Draft genome of the ectomycorrhizal ascomycete Sphaerosporella brunnea.</title>
        <authorList>
            <consortium name="DOE Joint Genome Institute"/>
            <person name="Benucci G.M."/>
            <person name="Marozzi G."/>
            <person name="Antonielli L."/>
            <person name="Sanchez S."/>
            <person name="Marco P."/>
            <person name="Wang X."/>
            <person name="Falini L.B."/>
            <person name="Barry K."/>
            <person name="Haridas S."/>
            <person name="Lipzen A."/>
            <person name="Labutti K."/>
            <person name="Grigoriev I.V."/>
            <person name="Murat C."/>
            <person name="Martin F."/>
            <person name="Albertini E."/>
            <person name="Donnini D."/>
            <person name="Bonito G."/>
        </authorList>
    </citation>
    <scope>NUCLEOTIDE SEQUENCE [LARGE SCALE GENOMIC DNA]</scope>
    <source>
        <strain evidence="13 14">Sb_GMNB300</strain>
    </source>
</reference>
<evidence type="ECO:0000259" key="12">
    <source>
        <dbReference type="SMART" id="SM00829"/>
    </source>
</evidence>
<dbReference type="PROSITE" id="PS00059">
    <property type="entry name" value="ADH_ZINC"/>
    <property type="match status" value="1"/>
</dbReference>
<evidence type="ECO:0000256" key="7">
    <source>
        <dbReference type="ARBA" id="ARBA00024843"/>
    </source>
</evidence>
<dbReference type="InterPro" id="IPR020843">
    <property type="entry name" value="ER"/>
</dbReference>
<dbReference type="SUPFAM" id="SSF51735">
    <property type="entry name" value="NAD(P)-binding Rossmann-fold domains"/>
    <property type="match status" value="1"/>
</dbReference>
<dbReference type="EC" id="1.1.1.9" evidence="9"/>
<evidence type="ECO:0000313" key="13">
    <source>
        <dbReference type="EMBL" id="KAA8911735.1"/>
    </source>
</evidence>
<dbReference type="GO" id="GO:0046526">
    <property type="term" value="F:D-xylulose reductase activity"/>
    <property type="evidence" value="ECO:0007669"/>
    <property type="project" value="UniProtKB-EC"/>
</dbReference>
<protein>
    <recommendedName>
        <fullName evidence="9">D-xylulose reductase</fullName>
        <ecNumber evidence="9">1.1.1.9</ecNumber>
    </recommendedName>
    <alternativeName>
        <fullName evidence="10">Xylitol dehydrogenase A</fullName>
    </alternativeName>
</protein>
<evidence type="ECO:0000256" key="10">
    <source>
        <dbReference type="ARBA" id="ARBA00030139"/>
    </source>
</evidence>
<dbReference type="InterPro" id="IPR002328">
    <property type="entry name" value="ADH_Zn_CS"/>
</dbReference>
<dbReference type="PANTHER" id="PTHR43161:SF9">
    <property type="entry name" value="SORBITOL DEHYDROGENASE"/>
    <property type="match status" value="1"/>
</dbReference>
<comment type="cofactor">
    <cofactor evidence="1 11">
        <name>Zn(2+)</name>
        <dbReference type="ChEBI" id="CHEBI:29105"/>
    </cofactor>
</comment>
<proteinExistence type="inferred from homology"/>
<keyword evidence="14" id="KW-1185">Reference proteome</keyword>
<dbReference type="OrthoDB" id="3941538at2759"/>
<dbReference type="FunFam" id="3.40.50.720:FF:000068">
    <property type="entry name" value="Sorbitol dehydrogenase"/>
    <property type="match status" value="1"/>
</dbReference>
<dbReference type="Pfam" id="PF08240">
    <property type="entry name" value="ADH_N"/>
    <property type="match status" value="1"/>
</dbReference>
<dbReference type="InterPro" id="IPR045306">
    <property type="entry name" value="SDH-like"/>
</dbReference>
<keyword evidence="5" id="KW-0560">Oxidoreductase</keyword>
<feature type="domain" description="Enoyl reductase (ER)" evidence="12">
    <location>
        <begin position="12"/>
        <end position="350"/>
    </location>
</feature>
<evidence type="ECO:0000256" key="4">
    <source>
        <dbReference type="ARBA" id="ARBA00022833"/>
    </source>
</evidence>
<keyword evidence="4 11" id="KW-0862">Zinc</keyword>
<dbReference type="FunCoup" id="A0A5J5F5N8">
    <property type="interactions" value="551"/>
</dbReference>
<dbReference type="GO" id="GO:0008270">
    <property type="term" value="F:zinc ion binding"/>
    <property type="evidence" value="ECO:0007669"/>
    <property type="project" value="InterPro"/>
</dbReference>
<evidence type="ECO:0000256" key="11">
    <source>
        <dbReference type="RuleBase" id="RU361277"/>
    </source>
</evidence>
<dbReference type="EMBL" id="VXIS01000032">
    <property type="protein sequence ID" value="KAA8911735.1"/>
    <property type="molecule type" value="Genomic_DNA"/>
</dbReference>
<dbReference type="AlphaFoldDB" id="A0A5J5F5N8"/>
<dbReference type="Proteomes" id="UP000326924">
    <property type="component" value="Unassembled WGS sequence"/>
</dbReference>
<evidence type="ECO:0000313" key="14">
    <source>
        <dbReference type="Proteomes" id="UP000326924"/>
    </source>
</evidence>
<dbReference type="InterPro" id="IPR013154">
    <property type="entry name" value="ADH-like_N"/>
</dbReference>
<dbReference type="InterPro" id="IPR011032">
    <property type="entry name" value="GroES-like_sf"/>
</dbReference>
<dbReference type="Gene3D" id="3.40.50.720">
    <property type="entry name" value="NAD(P)-binding Rossmann-like Domain"/>
    <property type="match status" value="1"/>
</dbReference>
<dbReference type="GO" id="GO:0003939">
    <property type="term" value="F:L-iditol 2-dehydrogenase (NAD+) activity"/>
    <property type="evidence" value="ECO:0007669"/>
    <property type="project" value="TreeGrafter"/>
</dbReference>
<keyword evidence="6" id="KW-0520">NAD</keyword>
<dbReference type="SUPFAM" id="SSF50129">
    <property type="entry name" value="GroES-like"/>
    <property type="match status" value="1"/>
</dbReference>
<comment type="pathway">
    <text evidence="8">Carbohydrate degradation; L-arabinose degradation via L-arabinitol; D-xylulose 5-phosphate from L-arabinose (fungal route): step 4/5.</text>
</comment>
<dbReference type="PANTHER" id="PTHR43161">
    <property type="entry name" value="SORBITOL DEHYDROGENASE"/>
    <property type="match status" value="1"/>
</dbReference>
<dbReference type="InParanoid" id="A0A5J5F5N8"/>
<dbReference type="InterPro" id="IPR036291">
    <property type="entry name" value="NAD(P)-bd_dom_sf"/>
</dbReference>
<comment type="function">
    <text evidence="7">Xylitol dehydrogenase which catalyzes the conversion of xylitol to D-xylulose. Xylose is a major component of hemicelluloses such as xylan. Most fungi utilize D-xylose via three enzymatic reactions, xylose reductase (XR), xylitol dehydrogenase (XDH), and xylulokinase, to form xylulose 5-phosphate, which enters pentose phosphate pathway.</text>
</comment>
<dbReference type="Gene3D" id="3.90.180.10">
    <property type="entry name" value="Medium-chain alcohol dehydrogenases, catalytic domain"/>
    <property type="match status" value="1"/>
</dbReference>
<evidence type="ECO:0000256" key="5">
    <source>
        <dbReference type="ARBA" id="ARBA00023002"/>
    </source>
</evidence>
<evidence type="ECO:0000256" key="3">
    <source>
        <dbReference type="ARBA" id="ARBA00022723"/>
    </source>
</evidence>
<dbReference type="CDD" id="cd05285">
    <property type="entry name" value="sorbitol_DH"/>
    <property type="match status" value="1"/>
</dbReference>
<evidence type="ECO:0000256" key="8">
    <source>
        <dbReference type="ARBA" id="ARBA00025713"/>
    </source>
</evidence>
<dbReference type="GO" id="GO:0006062">
    <property type="term" value="P:sorbitol catabolic process"/>
    <property type="evidence" value="ECO:0007669"/>
    <property type="project" value="TreeGrafter"/>
</dbReference>
<gene>
    <name evidence="13" type="ORF">FN846DRAFT_934617</name>
</gene>
<accession>A0A5J5F5N8</accession>
<organism evidence="13 14">
    <name type="scientific">Sphaerosporella brunnea</name>
    <dbReference type="NCBI Taxonomy" id="1250544"/>
    <lineage>
        <taxon>Eukaryota</taxon>
        <taxon>Fungi</taxon>
        <taxon>Dikarya</taxon>
        <taxon>Ascomycota</taxon>
        <taxon>Pezizomycotina</taxon>
        <taxon>Pezizomycetes</taxon>
        <taxon>Pezizales</taxon>
        <taxon>Pyronemataceae</taxon>
        <taxon>Sphaerosporella</taxon>
    </lineage>
</organism>
<comment type="similarity">
    <text evidence="2 11">Belongs to the zinc-containing alcohol dehydrogenase family.</text>
</comment>